<dbReference type="AlphaFoldDB" id="A0A2Z6LXS3"/>
<sequence>MVKLGESTREGDDDEKELVIGAESEVKVDEKEWWRPESGLRQRRKRMSDDAIGAVIGKDGFF</sequence>
<dbReference type="Proteomes" id="UP000242715">
    <property type="component" value="Unassembled WGS sequence"/>
</dbReference>
<evidence type="ECO:0000313" key="2">
    <source>
        <dbReference type="Proteomes" id="UP000242715"/>
    </source>
</evidence>
<evidence type="ECO:0000313" key="1">
    <source>
        <dbReference type="EMBL" id="GAU24381.1"/>
    </source>
</evidence>
<keyword evidence="2" id="KW-1185">Reference proteome</keyword>
<gene>
    <name evidence="1" type="ORF">TSUD_390900</name>
</gene>
<reference evidence="2" key="1">
    <citation type="journal article" date="2017" name="Front. Plant Sci.">
        <title>Climate Clever Clovers: New Paradigm to Reduce the Environmental Footprint of Ruminants by Breeding Low Methanogenic Forages Utilizing Haplotype Variation.</title>
        <authorList>
            <person name="Kaur P."/>
            <person name="Appels R."/>
            <person name="Bayer P.E."/>
            <person name="Keeble-Gagnere G."/>
            <person name="Wang J."/>
            <person name="Hirakawa H."/>
            <person name="Shirasawa K."/>
            <person name="Vercoe P."/>
            <person name="Stefanova K."/>
            <person name="Durmic Z."/>
            <person name="Nichols P."/>
            <person name="Revell C."/>
            <person name="Isobe S.N."/>
            <person name="Edwards D."/>
            <person name="Erskine W."/>
        </authorList>
    </citation>
    <scope>NUCLEOTIDE SEQUENCE [LARGE SCALE GENOMIC DNA]</scope>
    <source>
        <strain evidence="2">cv. Daliak</strain>
    </source>
</reference>
<protein>
    <submittedName>
        <fullName evidence="1">Uncharacterized protein</fullName>
    </submittedName>
</protein>
<accession>A0A2Z6LXS3</accession>
<dbReference type="EMBL" id="DF973288">
    <property type="protein sequence ID" value="GAU24381.1"/>
    <property type="molecule type" value="Genomic_DNA"/>
</dbReference>
<organism evidence="1 2">
    <name type="scientific">Trifolium subterraneum</name>
    <name type="common">Subterranean clover</name>
    <dbReference type="NCBI Taxonomy" id="3900"/>
    <lineage>
        <taxon>Eukaryota</taxon>
        <taxon>Viridiplantae</taxon>
        <taxon>Streptophyta</taxon>
        <taxon>Embryophyta</taxon>
        <taxon>Tracheophyta</taxon>
        <taxon>Spermatophyta</taxon>
        <taxon>Magnoliopsida</taxon>
        <taxon>eudicotyledons</taxon>
        <taxon>Gunneridae</taxon>
        <taxon>Pentapetalae</taxon>
        <taxon>rosids</taxon>
        <taxon>fabids</taxon>
        <taxon>Fabales</taxon>
        <taxon>Fabaceae</taxon>
        <taxon>Papilionoideae</taxon>
        <taxon>50 kb inversion clade</taxon>
        <taxon>NPAAA clade</taxon>
        <taxon>Hologalegina</taxon>
        <taxon>IRL clade</taxon>
        <taxon>Trifolieae</taxon>
        <taxon>Trifolium</taxon>
    </lineage>
</organism>
<proteinExistence type="predicted"/>
<name>A0A2Z6LXS3_TRISU</name>